<comment type="similarity">
    <text evidence="1">Belongs to the MON2 family.</text>
</comment>
<dbReference type="InterPro" id="IPR032691">
    <property type="entry name" value="Mon2/Sec7/BIG1-like_HUS"/>
</dbReference>
<sequence length="1684" mass="184834">MTSQILASELTTLIQDSKRKNQDLRNAAETSLQELKVLPNTSEQQIAADLSRRSQFIAPFLIACSSKNSKYAATGMACLQRLTAAHALPKARLKDVLDAITECTNLGLDIQLKILQTLPSLLQNYADQINGASFFTVIQICSTLQSSKTPAVSGTAAATLQQLFASLYEKLASEDRRALEIPTSSEVQVEDGKLAVRTVAFDAYRIFHDLCALVGGDKPHYVRFSATSEPALLELIESIFTSYPEAINTHPEQAHLVKSLLIPYLIKSFSEKSVFPVTVRVMRLLYLIIKNHLALFPEDTETILQWLNHGLDQDGTAPWKRILCMEVFREIYTDASLVLDIYQKFHGGKDQKPIISDCLASFVRLATEKPALIGLGQQSSVPIGHYFQRESGDNQDTLMSTGGSAGVPTSAVPGISTQFNAVRTPCIEQLDKTEPPSSPETYIYGLVLVSLNNLAESLAKFILPLTMVGNEKLRRRGKASKDDEAEKLSEVDAANLDPETPKARHLRKKSNSVNPMDLTDHPAFQHIKAAADLIDKTWHAILATYSTFFHAALDAENYRALVRSFQKYTQVAGILQMTVPRDAFLTTLGKNAMPPNILTAGIASAGSQPPQTPSLLRNATGFLGVDNIVNQASSFLPERRRQSIDSGEVVLNVRNLLCLRALLNLAIALGPTLETSWRIVFETLQQADRVLATSGGKLYRSVSGAQTPNLSEPNTAQQIGSEVAAVQAAASRLLESTAELSNPAFVFVLKALYGLVRQESATQSSAYPGSPPETPRHTRRIASFSGLSVKTGVQDHDFLFTLTKLRELATLNLERFISSDDDAQNGWNILLDELVVMAADQSVPTTARLLAIDLIRKLSLDSIATPMNEDGVDATKVYARALAPLRSVAIHFKQNSAKSDGSVSDETTIEAHTIVLDALRSFLEHAGESLVDGWGAVFDIIQSSFFPASTKPEETSIHRAKLISVSLGRSAFGSLQLICSDFLSSSLEKDAAALVDLLYNFNSQEQDLNIALTTTTLFWNVSDFLYGKLPLDSLDKIAKDPTFKIANATALSETPSGISTDAVVWLYLLKKLSDLVGDNRHEVRNTTVHTTIRIFDNHGDDLSPAVWKLCFYSVLFSMVSIDVEAYTTFQAADGWDQSEETVEALVAKISTSKVILESLSTLMASYLDKLLEIPDFPKIWDHFMDSLTDYLSHGLHELTASIFLTLETILSKASTSSFPESCTARVFSIWENCVPPKSAPVALPQASNVPAFEAYAASLVTIYNLRRDKISSKDTTNIVKNLEFCLRESESPSYSSDLDSPTALQKKIIDAVRMLRLDLNGSTNDVVALLARFIGLPFEIDAGEKQTGITFIALSKASMAVLEKLLKEPIAWSEILKSDTMYLLLHNLEKVIALKYHWSRQGRSPQFWRKATSASISILDSALPQMFAHQLEPTTLRKLWEPIVNIAHNIAHAEHLDTATVSSTTISDDEAFDITSLRKITALITPAINSPVLHDTLRRTYTRSLFTASLIHDSDPYDLPDLSSEPLKDLYTIRYGRTFDAPPCPRQAMAYFCFHTLISLLAAQDSPTSQVKLAKAAAPYAILRAALPLRAYIADQPLRGQLPMSASLQRELVTMLRELGKLKCEEAAIPPVGTSPVAGSGSHLVRLFPLVVKAAGVRSGPAEVKSELVRWMDTLGREMGLDGL</sequence>
<dbReference type="GO" id="GO:0015031">
    <property type="term" value="P:protein transport"/>
    <property type="evidence" value="ECO:0007669"/>
    <property type="project" value="UniProtKB-KW"/>
</dbReference>
<evidence type="ECO:0000313" key="9">
    <source>
        <dbReference type="Proteomes" id="UP000799302"/>
    </source>
</evidence>
<evidence type="ECO:0000256" key="3">
    <source>
        <dbReference type="ARBA" id="ARBA00022927"/>
    </source>
</evidence>
<gene>
    <name evidence="8" type="ORF">BT63DRAFT_375124</name>
</gene>
<evidence type="ECO:0000259" key="6">
    <source>
        <dbReference type="Pfam" id="PF16206"/>
    </source>
</evidence>
<evidence type="ECO:0000259" key="5">
    <source>
        <dbReference type="Pfam" id="PF12783"/>
    </source>
</evidence>
<dbReference type="PANTHER" id="PTHR10663">
    <property type="entry name" value="GUANYL-NUCLEOTIDE EXCHANGE FACTOR"/>
    <property type="match status" value="1"/>
</dbReference>
<keyword evidence="2" id="KW-0813">Transport</keyword>
<dbReference type="Proteomes" id="UP000799302">
    <property type="component" value="Unassembled WGS sequence"/>
</dbReference>
<dbReference type="Pfam" id="PF16213">
    <property type="entry name" value="DCB"/>
    <property type="match status" value="1"/>
</dbReference>
<protein>
    <submittedName>
        <fullName evidence="8">Endosomal peripheral membrane protein-like protein</fullName>
    </submittedName>
</protein>
<reference evidence="8" key="1">
    <citation type="journal article" date="2020" name="Stud. Mycol.">
        <title>101 Dothideomycetes genomes: a test case for predicting lifestyles and emergence of pathogens.</title>
        <authorList>
            <person name="Haridas S."/>
            <person name="Albert R."/>
            <person name="Binder M."/>
            <person name="Bloem J."/>
            <person name="Labutti K."/>
            <person name="Salamov A."/>
            <person name="Andreopoulos B."/>
            <person name="Baker S."/>
            <person name="Barry K."/>
            <person name="Bills G."/>
            <person name="Bluhm B."/>
            <person name="Cannon C."/>
            <person name="Castanera R."/>
            <person name="Culley D."/>
            <person name="Daum C."/>
            <person name="Ezra D."/>
            <person name="Gonzalez J."/>
            <person name="Henrissat B."/>
            <person name="Kuo A."/>
            <person name="Liang C."/>
            <person name="Lipzen A."/>
            <person name="Lutzoni F."/>
            <person name="Magnuson J."/>
            <person name="Mondo S."/>
            <person name="Nolan M."/>
            <person name="Ohm R."/>
            <person name="Pangilinan J."/>
            <person name="Park H.-J."/>
            <person name="Ramirez L."/>
            <person name="Alfaro M."/>
            <person name="Sun H."/>
            <person name="Tritt A."/>
            <person name="Yoshinaga Y."/>
            <person name="Zwiers L.-H."/>
            <person name="Turgeon B."/>
            <person name="Goodwin S."/>
            <person name="Spatafora J."/>
            <person name="Crous P."/>
            <person name="Grigoriev I."/>
        </authorList>
    </citation>
    <scope>NUCLEOTIDE SEQUENCE</scope>
    <source>
        <strain evidence="8">CBS 115976</strain>
    </source>
</reference>
<dbReference type="InterPro" id="IPR032817">
    <property type="entry name" value="Mon2_C"/>
</dbReference>
<feature type="domain" description="Mon2/Sec7/BIG1-like HUS" evidence="5">
    <location>
        <begin position="200"/>
        <end position="351"/>
    </location>
</feature>
<dbReference type="Pfam" id="PF12783">
    <property type="entry name" value="Sec7-like_HUS"/>
    <property type="match status" value="1"/>
</dbReference>
<evidence type="ECO:0000313" key="8">
    <source>
        <dbReference type="EMBL" id="KAF2668027.1"/>
    </source>
</evidence>
<evidence type="ECO:0000256" key="1">
    <source>
        <dbReference type="ARBA" id="ARBA00008144"/>
    </source>
</evidence>
<keyword evidence="9" id="KW-1185">Reference proteome</keyword>
<dbReference type="InterPro" id="IPR016024">
    <property type="entry name" value="ARM-type_fold"/>
</dbReference>
<evidence type="ECO:0000259" key="7">
    <source>
        <dbReference type="Pfam" id="PF16213"/>
    </source>
</evidence>
<dbReference type="OrthoDB" id="294853at2759"/>
<organism evidence="8 9">
    <name type="scientific">Microthyrium microscopicum</name>
    <dbReference type="NCBI Taxonomy" id="703497"/>
    <lineage>
        <taxon>Eukaryota</taxon>
        <taxon>Fungi</taxon>
        <taxon>Dikarya</taxon>
        <taxon>Ascomycota</taxon>
        <taxon>Pezizomycotina</taxon>
        <taxon>Dothideomycetes</taxon>
        <taxon>Dothideomycetes incertae sedis</taxon>
        <taxon>Microthyriales</taxon>
        <taxon>Microthyriaceae</taxon>
        <taxon>Microthyrium</taxon>
    </lineage>
</organism>
<dbReference type="Pfam" id="PF16206">
    <property type="entry name" value="Mon2_C"/>
    <property type="match status" value="1"/>
</dbReference>
<feature type="domain" description="Mon2 C-terminal" evidence="6">
    <location>
        <begin position="990"/>
        <end position="1120"/>
    </location>
</feature>
<dbReference type="PANTHER" id="PTHR10663:SF333">
    <property type="entry name" value="PROTEIN MON2 HOMOLOG"/>
    <property type="match status" value="1"/>
</dbReference>
<evidence type="ECO:0000256" key="4">
    <source>
        <dbReference type="SAM" id="Coils"/>
    </source>
</evidence>
<dbReference type="InterPro" id="IPR032629">
    <property type="entry name" value="DCB_dom"/>
</dbReference>
<feature type="domain" description="Mon2/Sec7/BIG1-like dimerisation and cyclophilin-binding" evidence="7">
    <location>
        <begin position="4"/>
        <end position="175"/>
    </location>
</feature>
<accession>A0A6A6U9A1</accession>
<feature type="coiled-coil region" evidence="4">
    <location>
        <begin position="7"/>
        <end position="34"/>
    </location>
</feature>
<dbReference type="GO" id="GO:0005794">
    <property type="term" value="C:Golgi apparatus"/>
    <property type="evidence" value="ECO:0007669"/>
    <property type="project" value="UniProtKB-ARBA"/>
</dbReference>
<dbReference type="EMBL" id="MU004237">
    <property type="protein sequence ID" value="KAF2668027.1"/>
    <property type="molecule type" value="Genomic_DNA"/>
</dbReference>
<keyword evidence="4" id="KW-0175">Coiled coil</keyword>
<keyword evidence="3" id="KW-0653">Protein transport</keyword>
<dbReference type="SUPFAM" id="SSF48371">
    <property type="entry name" value="ARM repeat"/>
    <property type="match status" value="1"/>
</dbReference>
<proteinExistence type="inferred from homology"/>
<evidence type="ECO:0000256" key="2">
    <source>
        <dbReference type="ARBA" id="ARBA00022448"/>
    </source>
</evidence>
<name>A0A6A6U9A1_9PEZI</name>